<organism evidence="8 9">
    <name type="scientific">Infirmifilum lucidum</name>
    <dbReference type="NCBI Taxonomy" id="2776706"/>
    <lineage>
        <taxon>Archaea</taxon>
        <taxon>Thermoproteota</taxon>
        <taxon>Thermoprotei</taxon>
        <taxon>Thermofilales</taxon>
        <taxon>Thermofilaceae</taxon>
        <taxon>Infirmifilum</taxon>
    </lineage>
</organism>
<feature type="transmembrane region" description="Helical" evidence="6">
    <location>
        <begin position="6"/>
        <end position="23"/>
    </location>
</feature>
<evidence type="ECO:0000313" key="8">
    <source>
        <dbReference type="EMBL" id="QOJ79314.1"/>
    </source>
</evidence>
<keyword evidence="5 6" id="KW-0472">Membrane</keyword>
<feature type="transmembrane region" description="Helical" evidence="6">
    <location>
        <begin position="179"/>
        <end position="198"/>
    </location>
</feature>
<evidence type="ECO:0000313" key="9">
    <source>
        <dbReference type="Proteomes" id="UP000594121"/>
    </source>
</evidence>
<dbReference type="AlphaFoldDB" id="A0A7L9FK46"/>
<feature type="transmembrane region" description="Helical" evidence="6">
    <location>
        <begin position="62"/>
        <end position="81"/>
    </location>
</feature>
<name>A0A7L9FK46_9CREN</name>
<feature type="transmembrane region" description="Helical" evidence="6">
    <location>
        <begin position="353"/>
        <end position="376"/>
    </location>
</feature>
<dbReference type="PANTHER" id="PTHR42703">
    <property type="entry name" value="NADH DEHYDROGENASE"/>
    <property type="match status" value="1"/>
</dbReference>
<feature type="domain" description="NADH:quinone oxidoreductase/Mrp antiporter transmembrane" evidence="7">
    <location>
        <begin position="111"/>
        <end position="402"/>
    </location>
</feature>
<feature type="transmembrane region" description="Helical" evidence="6">
    <location>
        <begin position="279"/>
        <end position="300"/>
    </location>
</feature>
<dbReference type="InParanoid" id="A0A7L9FK46"/>
<dbReference type="FunCoup" id="A0A7L9FK46">
    <property type="interactions" value="14"/>
</dbReference>
<evidence type="ECO:0000256" key="2">
    <source>
        <dbReference type="ARBA" id="ARBA00022475"/>
    </source>
</evidence>
<evidence type="ECO:0000256" key="1">
    <source>
        <dbReference type="ARBA" id="ARBA00004651"/>
    </source>
</evidence>
<keyword evidence="2" id="KW-1003">Cell membrane</keyword>
<feature type="transmembrane region" description="Helical" evidence="6">
    <location>
        <begin position="251"/>
        <end position="272"/>
    </location>
</feature>
<dbReference type="Proteomes" id="UP000594121">
    <property type="component" value="Chromosome"/>
</dbReference>
<dbReference type="EMBL" id="CP062310">
    <property type="protein sequence ID" value="QOJ79314.1"/>
    <property type="molecule type" value="Genomic_DNA"/>
</dbReference>
<dbReference type="InterPro" id="IPR050586">
    <property type="entry name" value="CPA3_Na-H_Antiporter_D"/>
</dbReference>
<feature type="transmembrane region" description="Helical" evidence="6">
    <location>
        <begin position="147"/>
        <end position="167"/>
    </location>
</feature>
<dbReference type="InterPro" id="IPR001750">
    <property type="entry name" value="ND/Mrp_TM"/>
</dbReference>
<feature type="transmembrane region" description="Helical" evidence="6">
    <location>
        <begin position="118"/>
        <end position="135"/>
    </location>
</feature>
<feature type="transmembrane region" description="Helical" evidence="6">
    <location>
        <begin position="93"/>
        <end position="112"/>
    </location>
</feature>
<keyword evidence="4 6" id="KW-1133">Transmembrane helix</keyword>
<evidence type="ECO:0000256" key="6">
    <source>
        <dbReference type="SAM" id="Phobius"/>
    </source>
</evidence>
<dbReference type="GeneID" id="59148688"/>
<dbReference type="RefSeq" id="WP_192819286.1">
    <property type="nucleotide sequence ID" value="NZ_CP062310.1"/>
</dbReference>
<evidence type="ECO:0000256" key="5">
    <source>
        <dbReference type="ARBA" id="ARBA00023136"/>
    </source>
</evidence>
<feature type="transmembrane region" description="Helical" evidence="6">
    <location>
        <begin position="429"/>
        <end position="450"/>
    </location>
</feature>
<sequence length="452" mass="46901">MVAVYASIGVIAAAMVAVLFAGNRRGLAHALTLAALAAALTLTASAWYRGQTRPGGAVADCFPLAVATVALVDVIIAVVGFRGPAGEYKYESGAYILALAGAMGLLGVAWSGNMLTLFTSWTLFSVSSYALIAVPRDSYSASGAVKYGLMSLAASNLLLLSLGVASLETKTLALTESARIPLVIALGATALLLAALGFKIGVFPFHAWLPDAYGYSDPLPVSVVAPLSKAATILAVYKLSPLLAPQITDKWLALLGLFALLTMTYGNITALLQRGLQSLLAFSSIAQAGYLLVGLAALAVPEAKRVALYGLALQLLAYSLAKTGLFLLARAIRRYGDEPPTLDGLRGLAQANPALAASTAILVLSLMGMPPLAGFWGKLYLFLAPVYVAPWLTALALINTGIAAAYYARLVKAVYFEPGSTKLQGYRATTLAVEACAALTLASGVIPLFLQP</sequence>
<keyword evidence="9" id="KW-1185">Reference proteome</keyword>
<feature type="transmembrane region" description="Helical" evidence="6">
    <location>
        <begin position="388"/>
        <end position="408"/>
    </location>
</feature>
<evidence type="ECO:0000256" key="4">
    <source>
        <dbReference type="ARBA" id="ARBA00022989"/>
    </source>
</evidence>
<dbReference type="PANTHER" id="PTHR42703:SF1">
    <property type="entry name" value="NA(+)_H(+) ANTIPORTER SUBUNIT D1"/>
    <property type="match status" value="1"/>
</dbReference>
<dbReference type="GO" id="GO:0005886">
    <property type="term" value="C:plasma membrane"/>
    <property type="evidence" value="ECO:0007669"/>
    <property type="project" value="UniProtKB-SubCell"/>
</dbReference>
<dbReference type="Pfam" id="PF00361">
    <property type="entry name" value="Proton_antipo_M"/>
    <property type="match status" value="1"/>
</dbReference>
<feature type="transmembrane region" description="Helical" evidence="6">
    <location>
        <begin position="306"/>
        <end position="332"/>
    </location>
</feature>
<feature type="transmembrane region" description="Helical" evidence="6">
    <location>
        <begin position="30"/>
        <end position="50"/>
    </location>
</feature>
<evidence type="ECO:0000256" key="3">
    <source>
        <dbReference type="ARBA" id="ARBA00022692"/>
    </source>
</evidence>
<keyword evidence="3 6" id="KW-0812">Transmembrane</keyword>
<comment type="subcellular location">
    <subcellularLocation>
        <location evidence="1">Cell membrane</location>
        <topology evidence="1">Multi-pass membrane protein</topology>
    </subcellularLocation>
</comment>
<gene>
    <name evidence="8" type="ORF">IG193_02290</name>
</gene>
<reference evidence="8 9" key="1">
    <citation type="submission" date="2020-10" db="EMBL/GenBank/DDBJ databases">
        <title>Thermofilum lucidum 3507LT sp. nov. a novel member of Thermofilaceae family isolated from Chile hot spring, and proposal of description order Thermofilales.</title>
        <authorList>
            <person name="Zayulina K.S."/>
            <person name="Elcheninov A.G."/>
            <person name="Toshchakov S.V."/>
            <person name="Kublanov I.V."/>
        </authorList>
    </citation>
    <scope>NUCLEOTIDE SEQUENCE [LARGE SCALE GENOMIC DNA]</scope>
    <source>
        <strain evidence="8 9">3507LT</strain>
    </source>
</reference>
<dbReference type="KEGG" id="thel:IG193_02290"/>
<accession>A0A7L9FK46</accession>
<evidence type="ECO:0000259" key="7">
    <source>
        <dbReference type="Pfam" id="PF00361"/>
    </source>
</evidence>
<proteinExistence type="predicted"/>
<protein>
    <recommendedName>
        <fullName evidence="7">NADH:quinone oxidoreductase/Mrp antiporter transmembrane domain-containing protein</fullName>
    </recommendedName>
</protein>